<feature type="transmembrane region" description="Helical" evidence="2">
    <location>
        <begin position="65"/>
        <end position="87"/>
    </location>
</feature>
<keyword evidence="2" id="KW-0472">Membrane</keyword>
<organism evidence="3 4">
    <name type="scientific">Cardiocondyla obscurior</name>
    <dbReference type="NCBI Taxonomy" id="286306"/>
    <lineage>
        <taxon>Eukaryota</taxon>
        <taxon>Metazoa</taxon>
        <taxon>Ecdysozoa</taxon>
        <taxon>Arthropoda</taxon>
        <taxon>Hexapoda</taxon>
        <taxon>Insecta</taxon>
        <taxon>Pterygota</taxon>
        <taxon>Neoptera</taxon>
        <taxon>Endopterygota</taxon>
        <taxon>Hymenoptera</taxon>
        <taxon>Apocrita</taxon>
        <taxon>Aculeata</taxon>
        <taxon>Formicoidea</taxon>
        <taxon>Formicidae</taxon>
        <taxon>Myrmicinae</taxon>
        <taxon>Cardiocondyla</taxon>
    </lineage>
</organism>
<dbReference type="AlphaFoldDB" id="A0AAW2GL20"/>
<gene>
    <name evidence="3" type="ORF">PUN28_005544</name>
</gene>
<dbReference type="Proteomes" id="UP001430953">
    <property type="component" value="Unassembled WGS sequence"/>
</dbReference>
<keyword evidence="2" id="KW-1133">Transmembrane helix</keyword>
<name>A0AAW2GL20_9HYME</name>
<reference evidence="3 4" key="1">
    <citation type="submission" date="2023-03" db="EMBL/GenBank/DDBJ databases">
        <title>High recombination rates correlate with genetic variation in Cardiocondyla obscurior ants.</title>
        <authorList>
            <person name="Errbii M."/>
        </authorList>
    </citation>
    <scope>NUCLEOTIDE SEQUENCE [LARGE SCALE GENOMIC DNA]</scope>
    <source>
        <strain evidence="3">Alpha-2009</strain>
        <tissue evidence="3">Whole body</tissue>
    </source>
</reference>
<evidence type="ECO:0000313" key="3">
    <source>
        <dbReference type="EMBL" id="KAL0127320.1"/>
    </source>
</evidence>
<protein>
    <submittedName>
        <fullName evidence="3">Uncharacterized protein</fullName>
    </submittedName>
</protein>
<sequence length="168" mass="18195">MHVRKRGETDTCAREVLSLSFSFSPSLRFSLLSLFLSLVFSYALALNRRKKKGENKSSGEKKCGFVDCGTAAVAAAAAAAVVVVARWPHARTRAAPALYSVINRTTSDVTARRNKHRRGRRKRNGSVVFFASDESGCRGRRQAGRIEPAGDGTENLSTHSGVTFCSTG</sequence>
<dbReference type="EMBL" id="JADYXP020000004">
    <property type="protein sequence ID" value="KAL0127320.1"/>
    <property type="molecule type" value="Genomic_DNA"/>
</dbReference>
<evidence type="ECO:0000256" key="2">
    <source>
        <dbReference type="SAM" id="Phobius"/>
    </source>
</evidence>
<accession>A0AAW2GL20</accession>
<evidence type="ECO:0000313" key="4">
    <source>
        <dbReference type="Proteomes" id="UP001430953"/>
    </source>
</evidence>
<comment type="caution">
    <text evidence="3">The sequence shown here is derived from an EMBL/GenBank/DDBJ whole genome shotgun (WGS) entry which is preliminary data.</text>
</comment>
<feature type="compositionally biased region" description="Polar residues" evidence="1">
    <location>
        <begin position="154"/>
        <end position="168"/>
    </location>
</feature>
<proteinExistence type="predicted"/>
<keyword evidence="2" id="KW-0812">Transmembrane</keyword>
<feature type="region of interest" description="Disordered" evidence="1">
    <location>
        <begin position="139"/>
        <end position="168"/>
    </location>
</feature>
<evidence type="ECO:0000256" key="1">
    <source>
        <dbReference type="SAM" id="MobiDB-lite"/>
    </source>
</evidence>
<feature type="transmembrane region" description="Helical" evidence="2">
    <location>
        <begin position="27"/>
        <end position="45"/>
    </location>
</feature>
<keyword evidence="4" id="KW-1185">Reference proteome</keyword>